<proteinExistence type="predicted"/>
<gene>
    <name evidence="1" type="ORF">RHSIM_Rhsim09G0117100</name>
</gene>
<keyword evidence="2" id="KW-1185">Reference proteome</keyword>
<protein>
    <submittedName>
        <fullName evidence="1">Uncharacterized protein</fullName>
    </submittedName>
</protein>
<reference evidence="1" key="1">
    <citation type="submission" date="2019-11" db="EMBL/GenBank/DDBJ databases">
        <authorList>
            <person name="Liu Y."/>
            <person name="Hou J."/>
            <person name="Li T.-Q."/>
            <person name="Guan C.-H."/>
            <person name="Wu X."/>
            <person name="Wu H.-Z."/>
            <person name="Ling F."/>
            <person name="Zhang R."/>
            <person name="Shi X.-G."/>
            <person name="Ren J.-P."/>
            <person name="Chen E.-F."/>
            <person name="Sun J.-M."/>
        </authorList>
    </citation>
    <scope>NUCLEOTIDE SEQUENCE</scope>
    <source>
        <strain evidence="1">Adult_tree_wgs_1</strain>
        <tissue evidence="1">Leaves</tissue>
    </source>
</reference>
<dbReference type="AlphaFoldDB" id="A0A834GGQ8"/>
<name>A0A834GGQ8_RHOSS</name>
<evidence type="ECO:0000313" key="2">
    <source>
        <dbReference type="Proteomes" id="UP000626092"/>
    </source>
</evidence>
<sequence>MSSHWLRKWQVLPGKTHCLVEFLADLPRVPHLPFDSIFFLSSAQPKTFEGWVVNYLEALACIDQWFETSATSHQASAIVFTKA</sequence>
<comment type="caution">
    <text evidence="1">The sequence shown here is derived from an EMBL/GenBank/DDBJ whole genome shotgun (WGS) entry which is preliminary data.</text>
</comment>
<evidence type="ECO:0000313" key="1">
    <source>
        <dbReference type="EMBL" id="KAF7131556.1"/>
    </source>
</evidence>
<dbReference type="EMBL" id="WJXA01000009">
    <property type="protein sequence ID" value="KAF7131556.1"/>
    <property type="molecule type" value="Genomic_DNA"/>
</dbReference>
<accession>A0A834GGQ8</accession>
<organism evidence="1 2">
    <name type="scientific">Rhododendron simsii</name>
    <name type="common">Sims's rhododendron</name>
    <dbReference type="NCBI Taxonomy" id="118357"/>
    <lineage>
        <taxon>Eukaryota</taxon>
        <taxon>Viridiplantae</taxon>
        <taxon>Streptophyta</taxon>
        <taxon>Embryophyta</taxon>
        <taxon>Tracheophyta</taxon>
        <taxon>Spermatophyta</taxon>
        <taxon>Magnoliopsida</taxon>
        <taxon>eudicotyledons</taxon>
        <taxon>Gunneridae</taxon>
        <taxon>Pentapetalae</taxon>
        <taxon>asterids</taxon>
        <taxon>Ericales</taxon>
        <taxon>Ericaceae</taxon>
        <taxon>Ericoideae</taxon>
        <taxon>Rhodoreae</taxon>
        <taxon>Rhododendron</taxon>
    </lineage>
</organism>
<dbReference type="Proteomes" id="UP000626092">
    <property type="component" value="Unassembled WGS sequence"/>
</dbReference>